<evidence type="ECO:0000259" key="8">
    <source>
        <dbReference type="Pfam" id="PF00857"/>
    </source>
</evidence>
<proteinExistence type="inferred from homology"/>
<evidence type="ECO:0000256" key="6">
    <source>
        <dbReference type="ARBA" id="ARBA00039017"/>
    </source>
</evidence>
<dbReference type="GO" id="GO:0019358">
    <property type="term" value="P:nicotinate nucleotide salvage"/>
    <property type="evidence" value="ECO:0007669"/>
    <property type="project" value="EnsemblFungi"/>
</dbReference>
<dbReference type="InterPro" id="IPR000868">
    <property type="entry name" value="Isochorismatase-like_dom"/>
</dbReference>
<evidence type="ECO:0000313" key="9">
    <source>
        <dbReference type="EMBL" id="EER31420.1"/>
    </source>
</evidence>
<keyword evidence="10" id="KW-1185">Reference proteome</keyword>
<dbReference type="GeneID" id="8299306"/>
<dbReference type="GO" id="GO:0005634">
    <property type="term" value="C:nucleus"/>
    <property type="evidence" value="ECO:0007669"/>
    <property type="project" value="EnsemblFungi"/>
</dbReference>
<keyword evidence="3" id="KW-0479">Metal-binding</keyword>
<evidence type="ECO:0000256" key="5">
    <source>
        <dbReference type="ARBA" id="ARBA00037900"/>
    </source>
</evidence>
<dbReference type="VEuPathDB" id="FungiDB:CTRG_05150"/>
<comment type="similarity">
    <text evidence="1">Belongs to the isochorismatase family.</text>
</comment>
<feature type="domain" description="Isochorismatase-like" evidence="8">
    <location>
        <begin position="5"/>
        <end position="206"/>
    </location>
</feature>
<dbReference type="InterPro" id="IPR052347">
    <property type="entry name" value="Isochorismatase_Nicotinamidase"/>
</dbReference>
<reference evidence="9 10" key="1">
    <citation type="journal article" date="2009" name="Nature">
        <title>Evolution of pathogenicity and sexual reproduction in eight Candida genomes.</title>
        <authorList>
            <person name="Butler G."/>
            <person name="Rasmussen M.D."/>
            <person name="Lin M.F."/>
            <person name="Santos M.A."/>
            <person name="Sakthikumar S."/>
            <person name="Munro C.A."/>
            <person name="Rheinbay E."/>
            <person name="Grabherr M."/>
            <person name="Forche A."/>
            <person name="Reedy J.L."/>
            <person name="Agrafioti I."/>
            <person name="Arnaud M.B."/>
            <person name="Bates S."/>
            <person name="Brown A.J."/>
            <person name="Brunke S."/>
            <person name="Costanzo M.C."/>
            <person name="Fitzpatrick D.A."/>
            <person name="de Groot P.W."/>
            <person name="Harris D."/>
            <person name="Hoyer L.L."/>
            <person name="Hube B."/>
            <person name="Klis F.M."/>
            <person name="Kodira C."/>
            <person name="Lennard N."/>
            <person name="Logue M.E."/>
            <person name="Martin R."/>
            <person name="Neiman A.M."/>
            <person name="Nikolaou E."/>
            <person name="Quail M.A."/>
            <person name="Quinn J."/>
            <person name="Santos M.C."/>
            <person name="Schmitzberger F.F."/>
            <person name="Sherlock G."/>
            <person name="Shah P."/>
            <person name="Silverstein K.A."/>
            <person name="Skrzypek M.S."/>
            <person name="Soll D."/>
            <person name="Staggs R."/>
            <person name="Stansfield I."/>
            <person name="Stumpf M.P."/>
            <person name="Sudbery P.E."/>
            <person name="Srikantha T."/>
            <person name="Zeng Q."/>
            <person name="Berman J."/>
            <person name="Berriman M."/>
            <person name="Heitman J."/>
            <person name="Gow N.A."/>
            <person name="Lorenz M.C."/>
            <person name="Birren B.W."/>
            <person name="Kellis M."/>
            <person name="Cuomo C.A."/>
        </authorList>
    </citation>
    <scope>NUCLEOTIDE SEQUENCE [LARGE SCALE GENOMIC DNA]</scope>
    <source>
        <strain evidence="10">ATCC MYA-3404 / T1</strain>
    </source>
</reference>
<comment type="pathway">
    <text evidence="5">Cofactor biosynthesis; nicotinate biosynthesis; nicotinate from nicotinamide: step 1/1.</text>
</comment>
<dbReference type="Pfam" id="PF00857">
    <property type="entry name" value="Isochorismatase"/>
    <property type="match status" value="1"/>
</dbReference>
<protein>
    <recommendedName>
        <fullName evidence="6">nicotinamidase</fullName>
        <ecNumber evidence="6">3.5.1.19</ecNumber>
    </recommendedName>
    <alternativeName>
        <fullName evidence="7">Nicotinamide deamidase</fullName>
    </alternativeName>
</protein>
<gene>
    <name evidence="9" type="ORF">CTRG_05150</name>
</gene>
<evidence type="ECO:0000313" key="10">
    <source>
        <dbReference type="Proteomes" id="UP000002037"/>
    </source>
</evidence>
<dbReference type="OrthoDB" id="3341310at2759"/>
<dbReference type="Gene3D" id="3.40.50.850">
    <property type="entry name" value="Isochorismatase-like"/>
    <property type="match status" value="1"/>
</dbReference>
<keyword evidence="2" id="KW-0662">Pyridine nucleotide biosynthesis</keyword>
<dbReference type="HOGENOM" id="CLU_068979_13_0_1"/>
<evidence type="ECO:0000256" key="2">
    <source>
        <dbReference type="ARBA" id="ARBA00022642"/>
    </source>
</evidence>
<sequence>MTKLALVVVDLQEDFLPPDGSLAIKDGRSIVPDINKLLIDPKYKWSLVIATQDWHPANHISFASQHNVDPYTELTFKHPKGEIDPTTNEVKTMKQFVWPDHCVQNSKGASLEPTFEKSFGSVPTPSANVKKGYLEDREYYSCFQDCWGLHHTEILDLLKKDEITDVVFVGLAYDFCVLNSAIDCAKNGFNTFVFKQYTKSVYPDKEKDTDQLYADNGVKIIEDVSQFVTNP</sequence>
<dbReference type="EMBL" id="GG692401">
    <property type="protein sequence ID" value="EER31420.1"/>
    <property type="molecule type" value="Genomic_DNA"/>
</dbReference>
<dbReference type="eggNOG" id="KOG4003">
    <property type="taxonomic scope" value="Eukaryota"/>
</dbReference>
<dbReference type="GO" id="GO:0046872">
    <property type="term" value="F:metal ion binding"/>
    <property type="evidence" value="ECO:0007669"/>
    <property type="project" value="UniProtKB-KW"/>
</dbReference>
<dbReference type="AlphaFoldDB" id="C5MGF7"/>
<dbReference type="GO" id="GO:0000781">
    <property type="term" value="C:chromosome, telomeric region"/>
    <property type="evidence" value="ECO:0007669"/>
    <property type="project" value="GOC"/>
</dbReference>
<dbReference type="GO" id="GO:0008936">
    <property type="term" value="F:nicotinamidase activity"/>
    <property type="evidence" value="ECO:0007669"/>
    <property type="project" value="UniProtKB-EC"/>
</dbReference>
<dbReference type="GO" id="GO:0000183">
    <property type="term" value="P:rDNA heterochromatin formation"/>
    <property type="evidence" value="ECO:0007669"/>
    <property type="project" value="EnsemblFungi"/>
</dbReference>
<evidence type="ECO:0000256" key="3">
    <source>
        <dbReference type="ARBA" id="ARBA00022723"/>
    </source>
</evidence>
<dbReference type="PANTHER" id="PTHR11080">
    <property type="entry name" value="PYRAZINAMIDASE/NICOTINAMIDASE"/>
    <property type="match status" value="1"/>
</dbReference>
<keyword evidence="4" id="KW-0378">Hydrolase</keyword>
<dbReference type="GO" id="GO:1904524">
    <property type="term" value="P:negative regulation of DNA amplification"/>
    <property type="evidence" value="ECO:0007669"/>
    <property type="project" value="EnsemblFungi"/>
</dbReference>
<organism evidence="9 10">
    <name type="scientific">Candida tropicalis (strain ATCC MYA-3404 / T1)</name>
    <name type="common">Yeast</name>
    <dbReference type="NCBI Taxonomy" id="294747"/>
    <lineage>
        <taxon>Eukaryota</taxon>
        <taxon>Fungi</taxon>
        <taxon>Dikarya</taxon>
        <taxon>Ascomycota</taxon>
        <taxon>Saccharomycotina</taxon>
        <taxon>Pichiomycetes</taxon>
        <taxon>Debaryomycetaceae</taxon>
        <taxon>Candida/Lodderomyces clade</taxon>
        <taxon>Candida</taxon>
    </lineage>
</organism>
<dbReference type="GO" id="GO:0031509">
    <property type="term" value="P:subtelomeric heterochromatin formation"/>
    <property type="evidence" value="ECO:0007669"/>
    <property type="project" value="EnsemblFungi"/>
</dbReference>
<accession>C5MGF7</accession>
<name>C5MGF7_CANTT</name>
<evidence type="ECO:0000256" key="7">
    <source>
        <dbReference type="ARBA" id="ARBA00043224"/>
    </source>
</evidence>
<dbReference type="InterPro" id="IPR036380">
    <property type="entry name" value="Isochorismatase-like_sf"/>
</dbReference>
<dbReference type="SUPFAM" id="SSF52499">
    <property type="entry name" value="Isochorismatase-like hydrolases"/>
    <property type="match status" value="1"/>
</dbReference>
<evidence type="ECO:0000256" key="4">
    <source>
        <dbReference type="ARBA" id="ARBA00022801"/>
    </source>
</evidence>
<dbReference type="KEGG" id="ctp:CTRG_05150"/>
<dbReference type="EC" id="3.5.1.19" evidence="6"/>
<dbReference type="RefSeq" id="XP_002550852.1">
    <property type="nucleotide sequence ID" value="XM_002550806.1"/>
</dbReference>
<dbReference type="STRING" id="294747.C5MGF7"/>
<dbReference type="Proteomes" id="UP000002037">
    <property type="component" value="Unassembled WGS sequence"/>
</dbReference>
<evidence type="ECO:0000256" key="1">
    <source>
        <dbReference type="ARBA" id="ARBA00006336"/>
    </source>
</evidence>
<dbReference type="PANTHER" id="PTHR11080:SF2">
    <property type="entry name" value="LD05707P"/>
    <property type="match status" value="1"/>
</dbReference>
<dbReference type="GO" id="GO:0005777">
    <property type="term" value="C:peroxisome"/>
    <property type="evidence" value="ECO:0007669"/>
    <property type="project" value="EnsemblFungi"/>
</dbReference>